<dbReference type="Proteomes" id="UP000684084">
    <property type="component" value="Unassembled WGS sequence"/>
</dbReference>
<dbReference type="AlphaFoldDB" id="A0A915Z4U5"/>
<evidence type="ECO:0000313" key="2">
    <source>
        <dbReference type="Proteomes" id="UP000684084"/>
    </source>
</evidence>
<dbReference type="VEuPathDB" id="FungiDB:RhiirFUN_007613"/>
<gene>
    <name evidence="1" type="ORF">CHRIB12_LOCUS8345</name>
</gene>
<protein>
    <submittedName>
        <fullName evidence="1">Uncharacterized protein</fullName>
    </submittedName>
</protein>
<organism evidence="1 2">
    <name type="scientific">Rhizophagus irregularis</name>
    <dbReference type="NCBI Taxonomy" id="588596"/>
    <lineage>
        <taxon>Eukaryota</taxon>
        <taxon>Fungi</taxon>
        <taxon>Fungi incertae sedis</taxon>
        <taxon>Mucoromycota</taxon>
        <taxon>Glomeromycotina</taxon>
        <taxon>Glomeromycetes</taxon>
        <taxon>Glomerales</taxon>
        <taxon>Glomeraceae</taxon>
        <taxon>Rhizophagus</taxon>
    </lineage>
</organism>
<sequence>MSSTVSEVKRSCKESHIWNHYIIEPLGSALYCKEVPLAIKSEYMEMLAIGSTSTNRKQKLDTDSSAEIDADKKDRINQALIESHSQLNCFIIITPGKRQYIHTLKDISVDSHTGSFNATEIENVLTTIGPKKFAAVASIFMELIKIAVAIKQISNYLDLDFNNLKDRKIISFIK</sequence>
<accession>A0A915Z4U5</accession>
<proteinExistence type="predicted"/>
<dbReference type="OrthoDB" id="2441762at2759"/>
<evidence type="ECO:0000313" key="1">
    <source>
        <dbReference type="EMBL" id="CAB5360668.1"/>
    </source>
</evidence>
<name>A0A915Z4U5_9GLOM</name>
<reference evidence="1" key="1">
    <citation type="submission" date="2020-05" db="EMBL/GenBank/DDBJ databases">
        <authorList>
            <person name="Rincon C."/>
            <person name="Sanders R I."/>
            <person name="Robbins C."/>
            <person name="Chaturvedi A."/>
        </authorList>
    </citation>
    <scope>NUCLEOTIDE SEQUENCE</scope>
    <source>
        <strain evidence="1">CHB12</strain>
    </source>
</reference>
<comment type="caution">
    <text evidence="1">The sequence shown here is derived from an EMBL/GenBank/DDBJ whole genome shotgun (WGS) entry which is preliminary data.</text>
</comment>
<dbReference type="EMBL" id="CAGKOT010000015">
    <property type="protein sequence ID" value="CAB5360668.1"/>
    <property type="molecule type" value="Genomic_DNA"/>
</dbReference>